<name>A0A9C6UEY0_FRAOC</name>
<proteinExistence type="predicted"/>
<reference evidence="3" key="1">
    <citation type="submission" date="2025-08" db="UniProtKB">
        <authorList>
            <consortium name="RefSeq"/>
        </authorList>
    </citation>
    <scope>IDENTIFICATION</scope>
    <source>
        <tissue evidence="3">Whole organism</tissue>
    </source>
</reference>
<dbReference type="RefSeq" id="XP_052126359.1">
    <property type="nucleotide sequence ID" value="XM_052270399.1"/>
</dbReference>
<dbReference type="GeneID" id="113214896"/>
<accession>A0A9C6UEY0</accession>
<keyword evidence="2" id="KW-1185">Reference proteome</keyword>
<dbReference type="Proteomes" id="UP000504606">
    <property type="component" value="Unplaced"/>
</dbReference>
<evidence type="ECO:0000313" key="3">
    <source>
        <dbReference type="RefSeq" id="XP_052126359.1"/>
    </source>
</evidence>
<feature type="compositionally biased region" description="Acidic residues" evidence="1">
    <location>
        <begin position="161"/>
        <end position="183"/>
    </location>
</feature>
<gene>
    <name evidence="3" type="primary">LOC113214896</name>
</gene>
<organism evidence="2 3">
    <name type="scientific">Frankliniella occidentalis</name>
    <name type="common">Western flower thrips</name>
    <name type="synonym">Euthrips occidentalis</name>
    <dbReference type="NCBI Taxonomy" id="133901"/>
    <lineage>
        <taxon>Eukaryota</taxon>
        <taxon>Metazoa</taxon>
        <taxon>Ecdysozoa</taxon>
        <taxon>Arthropoda</taxon>
        <taxon>Hexapoda</taxon>
        <taxon>Insecta</taxon>
        <taxon>Pterygota</taxon>
        <taxon>Neoptera</taxon>
        <taxon>Paraneoptera</taxon>
        <taxon>Thysanoptera</taxon>
        <taxon>Terebrantia</taxon>
        <taxon>Thripoidea</taxon>
        <taxon>Thripidae</taxon>
        <taxon>Frankliniella</taxon>
    </lineage>
</organism>
<evidence type="ECO:0000313" key="2">
    <source>
        <dbReference type="Proteomes" id="UP000504606"/>
    </source>
</evidence>
<evidence type="ECO:0000256" key="1">
    <source>
        <dbReference type="SAM" id="MobiDB-lite"/>
    </source>
</evidence>
<dbReference type="AlphaFoldDB" id="A0A9C6UEY0"/>
<dbReference type="KEGG" id="foc:113214896"/>
<feature type="region of interest" description="Disordered" evidence="1">
    <location>
        <begin position="156"/>
        <end position="183"/>
    </location>
</feature>
<protein>
    <submittedName>
        <fullName evidence="3">Uncharacterized protein LOC113214896</fullName>
    </submittedName>
</protein>
<dbReference type="OrthoDB" id="8192602at2759"/>
<sequence>MLPSNLMWSGVLEIWNEVEDSGWGNELRPLFEHYERYWLPRKDELCVYNLEERTNNKSESDNHALASVIPQNRPNIWHLIGGFVQLEYLAYCDKVATDSLRAVSGSRKWKSVWNDDIVQRAVQRLQRGEITLAHFLHSTSYAVLAGIKHGLRLGRQQNNADGEDDIEGGGDESDESSSESDED</sequence>